<evidence type="ECO:0000313" key="2">
    <source>
        <dbReference type="Proteomes" id="UP001551695"/>
    </source>
</evidence>
<dbReference type="RefSeq" id="WP_355084577.1">
    <property type="nucleotide sequence ID" value="NZ_JBEXKW010000010.1"/>
</dbReference>
<name>A0ABV3FUS5_9NOCA</name>
<accession>A0ABV3FUS5</accession>
<organism evidence="1 2">
    <name type="scientific">Nocardia aurea</name>
    <dbReference type="NCBI Taxonomy" id="2144174"/>
    <lineage>
        <taxon>Bacteria</taxon>
        <taxon>Bacillati</taxon>
        <taxon>Actinomycetota</taxon>
        <taxon>Actinomycetes</taxon>
        <taxon>Mycobacteriales</taxon>
        <taxon>Nocardiaceae</taxon>
        <taxon>Nocardia</taxon>
    </lineage>
</organism>
<dbReference type="Proteomes" id="UP001551695">
    <property type="component" value="Unassembled WGS sequence"/>
</dbReference>
<reference evidence="1 2" key="1">
    <citation type="submission" date="2024-06" db="EMBL/GenBank/DDBJ databases">
        <title>The Natural Products Discovery Center: Release of the First 8490 Sequenced Strains for Exploring Actinobacteria Biosynthetic Diversity.</title>
        <authorList>
            <person name="Kalkreuter E."/>
            <person name="Kautsar S.A."/>
            <person name="Yang D."/>
            <person name="Bader C.D."/>
            <person name="Teijaro C.N."/>
            <person name="Fluegel L."/>
            <person name="Davis C.M."/>
            <person name="Simpson J.R."/>
            <person name="Lauterbach L."/>
            <person name="Steele A.D."/>
            <person name="Gui C."/>
            <person name="Meng S."/>
            <person name="Li G."/>
            <person name="Viehrig K."/>
            <person name="Ye F."/>
            <person name="Su P."/>
            <person name="Kiefer A.F."/>
            <person name="Nichols A."/>
            <person name="Cepeda A.J."/>
            <person name="Yan W."/>
            <person name="Fan B."/>
            <person name="Jiang Y."/>
            <person name="Adhikari A."/>
            <person name="Zheng C.-J."/>
            <person name="Schuster L."/>
            <person name="Cowan T.M."/>
            <person name="Smanski M.J."/>
            <person name="Chevrette M.G."/>
            <person name="De Carvalho L.P.S."/>
            <person name="Shen B."/>
        </authorList>
    </citation>
    <scope>NUCLEOTIDE SEQUENCE [LARGE SCALE GENOMIC DNA]</scope>
    <source>
        <strain evidence="1 2">NPDC050403</strain>
    </source>
</reference>
<evidence type="ECO:0000313" key="1">
    <source>
        <dbReference type="EMBL" id="MEV0708931.1"/>
    </source>
</evidence>
<dbReference type="NCBIfam" id="NF040567">
    <property type="entry name" value="SCO2524_fam"/>
    <property type="match status" value="1"/>
</dbReference>
<gene>
    <name evidence="1" type="ORF">AB0I48_15335</name>
</gene>
<dbReference type="EMBL" id="JBFAKC010000006">
    <property type="protein sequence ID" value="MEV0708931.1"/>
    <property type="molecule type" value="Genomic_DNA"/>
</dbReference>
<keyword evidence="2" id="KW-1185">Reference proteome</keyword>
<dbReference type="InterPro" id="IPR049777">
    <property type="entry name" value="SCO2524-like"/>
</dbReference>
<protein>
    <submittedName>
        <fullName evidence="1">SCO2524 family protein</fullName>
    </submittedName>
</protein>
<sequence>MRIRPRRQLLDLWRAVVAHSYRDGVWVWGGRDGSNSISDAEQLLCLLFPAAEIKAFALDHPDDMAGDTRRALARLGEESDIGTVLVDLIDDYLDRYTGPDGRPTFAAGSYLRSADGAPPTEAQARWEVVDSYSMSLSLCIASLRFLRGFQRFVDGEVRQEARRLRERIPLVAERVSTRLTAAMAGLLRSFVIHTPKVRSPEGREILRTVNQGKDRDAQVLEQLSAALESLRVRAASEVLLAQPLPEADGTDIFDDRLLFECGWAWGIVSTAAAIDFVAADSGTIEGVAATRPHLYFTAVALDGIADLASQRIREMDLLTDEQRALADALQLRAELARGYWSTVARFGNGRWPLEDIPWRTSDGEESDYFSLVVTAILIKDLIHRDSTDDLPRTVAVADQLARRGRITSRLTPADPTAFLHYPGVSLRLEGSEAGGGPLLVWHVPDFVTMMLKRCLQAARLRTSVELRDQLMFLAEAAMDQLDRRQIRDGDAAGLWDAPGWMLRAGQSVPPGPSWFMTERVMECLVVAHATFSRPSLAPESMISRAVDLLSEAEHLLNQEELEVESGDLSPRQTTIDRIRHSLDRARTILRERPGTAYSLAADALTRLDELAYARHDAAR</sequence>
<comment type="caution">
    <text evidence="1">The sequence shown here is derived from an EMBL/GenBank/DDBJ whole genome shotgun (WGS) entry which is preliminary data.</text>
</comment>
<proteinExistence type="predicted"/>